<protein>
    <submittedName>
        <fullName evidence="1">N-acetylneuraminate lyase</fullName>
    </submittedName>
</protein>
<dbReference type="Proteomes" id="UP000597038">
    <property type="component" value="Unassembled WGS sequence"/>
</dbReference>
<name>A0ABS0QSI2_9STAP</name>
<reference evidence="1 2" key="1">
    <citation type="submission" date="2020-12" db="EMBL/GenBank/DDBJ databases">
        <title>Genomic analysis of Staphylococcus felis from a cat with skin infection.</title>
        <authorList>
            <person name="Aslantas O."/>
            <person name="Keskin O."/>
            <person name="Buyukaltay K."/>
            <person name="Gullu Yucetepe A."/>
        </authorList>
    </citation>
    <scope>NUCLEOTIDE SEQUENCE [LARGE SCALE GENOMIC DNA]</scope>
    <source>
        <strain evidence="1 2">HARRANVET</strain>
    </source>
</reference>
<proteinExistence type="predicted"/>
<dbReference type="GO" id="GO:0016829">
    <property type="term" value="F:lyase activity"/>
    <property type="evidence" value="ECO:0007669"/>
    <property type="project" value="UniProtKB-KW"/>
</dbReference>
<gene>
    <name evidence="1" type="ORF">I9026_12770</name>
</gene>
<evidence type="ECO:0000313" key="1">
    <source>
        <dbReference type="EMBL" id="MBH9582209.1"/>
    </source>
</evidence>
<dbReference type="EMBL" id="JAEDAQ010000160">
    <property type="protein sequence ID" value="MBH9582209.1"/>
    <property type="molecule type" value="Genomic_DNA"/>
</dbReference>
<keyword evidence="1" id="KW-0456">Lyase</keyword>
<evidence type="ECO:0000313" key="2">
    <source>
        <dbReference type="Proteomes" id="UP000597038"/>
    </source>
</evidence>
<sequence length="48" mass="5540">KVQHETNDIIPTILRMGLYPTIKAILSEKVIETGQPKAPFQPFNENYR</sequence>
<comment type="caution">
    <text evidence="1">The sequence shown here is derived from an EMBL/GenBank/DDBJ whole genome shotgun (WGS) entry which is preliminary data.</text>
</comment>
<organism evidence="1 2">
    <name type="scientific">Staphylococcus felis</name>
    <dbReference type="NCBI Taxonomy" id="46127"/>
    <lineage>
        <taxon>Bacteria</taxon>
        <taxon>Bacillati</taxon>
        <taxon>Bacillota</taxon>
        <taxon>Bacilli</taxon>
        <taxon>Bacillales</taxon>
        <taxon>Staphylococcaceae</taxon>
        <taxon>Staphylococcus</taxon>
    </lineage>
</organism>
<keyword evidence="2" id="KW-1185">Reference proteome</keyword>
<accession>A0ABS0QSI2</accession>
<feature type="non-terminal residue" evidence="1">
    <location>
        <position position="1"/>
    </location>
</feature>